<gene>
    <name evidence="2" type="ORF">ACLFYP115_01960</name>
</gene>
<sequence>MIKNNYLDIAKNDLEYLESILAVGSTFYNQLAVQCQQVTEKFLKGYLELCFLDEDVSDLLRKHNMKKIAVRMNQWKPNLNLDTVGLAYLTDFYYDARYPGDDFYTVTKEEFDKCKEIMYDTILKLKEIPIKNLKLTGGE</sequence>
<dbReference type="EMBL" id="CACRSQ010000006">
    <property type="protein sequence ID" value="VYT18785.1"/>
    <property type="molecule type" value="Genomic_DNA"/>
</dbReference>
<dbReference type="InterPro" id="IPR007842">
    <property type="entry name" value="HEPN_dom"/>
</dbReference>
<proteinExistence type="predicted"/>
<dbReference type="Pfam" id="PF05168">
    <property type="entry name" value="HEPN"/>
    <property type="match status" value="1"/>
</dbReference>
<accession>A0A6N2UJK4</accession>
<protein>
    <submittedName>
        <fullName evidence="2">HEPN domain protein</fullName>
    </submittedName>
</protein>
<feature type="domain" description="HEPN" evidence="1">
    <location>
        <begin position="6"/>
        <end position="118"/>
    </location>
</feature>
<evidence type="ECO:0000313" key="2">
    <source>
        <dbReference type="EMBL" id="VYT18785.1"/>
    </source>
</evidence>
<reference evidence="2" key="1">
    <citation type="submission" date="2019-11" db="EMBL/GenBank/DDBJ databases">
        <authorList>
            <person name="Feng L."/>
        </authorList>
    </citation>
    <scope>NUCLEOTIDE SEQUENCE</scope>
    <source>
        <strain evidence="2">AcaccaeLFYP115</strain>
    </source>
</reference>
<dbReference type="AlphaFoldDB" id="A0A6N2UJK4"/>
<name>A0A6N2UJK4_9FIRM</name>
<organism evidence="2">
    <name type="scientific">Anaerostipes caccae</name>
    <dbReference type="NCBI Taxonomy" id="105841"/>
    <lineage>
        <taxon>Bacteria</taxon>
        <taxon>Bacillati</taxon>
        <taxon>Bacillota</taxon>
        <taxon>Clostridia</taxon>
        <taxon>Lachnospirales</taxon>
        <taxon>Lachnospiraceae</taxon>
        <taxon>Anaerostipes</taxon>
    </lineage>
</organism>
<evidence type="ECO:0000259" key="1">
    <source>
        <dbReference type="Pfam" id="PF05168"/>
    </source>
</evidence>
<dbReference type="GeneID" id="69470398"/>
<dbReference type="SUPFAM" id="SSF81593">
    <property type="entry name" value="Nucleotidyltransferase substrate binding subunit/domain"/>
    <property type="match status" value="1"/>
</dbReference>
<dbReference type="RefSeq" id="WP_009288786.1">
    <property type="nucleotide sequence ID" value="NZ_BAABRZ010000004.1"/>
</dbReference>
<dbReference type="Gene3D" id="1.20.120.330">
    <property type="entry name" value="Nucleotidyltransferases domain 2"/>
    <property type="match status" value="1"/>
</dbReference>